<dbReference type="InterPro" id="IPR000569">
    <property type="entry name" value="HECT_dom"/>
</dbReference>
<protein>
    <submittedName>
        <fullName evidence="6">G2/M phase-specific E3 ubiquitin-protein ligase</fullName>
    </submittedName>
</protein>
<evidence type="ECO:0000256" key="1">
    <source>
        <dbReference type="ARBA" id="ARBA00022679"/>
    </source>
</evidence>
<name>E6ZFG0_DICLA</name>
<dbReference type="PROSITE" id="PS50237">
    <property type="entry name" value="HECT"/>
    <property type="match status" value="1"/>
</dbReference>
<dbReference type="EMBL" id="FQ310506">
    <property type="protein sequence ID" value="CBN80910.1"/>
    <property type="molecule type" value="Genomic_DNA"/>
</dbReference>
<accession>E6ZFG0</accession>
<dbReference type="InterPro" id="IPR035983">
    <property type="entry name" value="Hect_E3_ubiquitin_ligase"/>
</dbReference>
<gene>
    <name evidence="6" type="primary">G2E3</name>
    <name evidence="6" type="ORF">DLA_It03350</name>
</gene>
<keyword evidence="1" id="KW-0808">Transferase</keyword>
<feature type="domain" description="HECT" evidence="5">
    <location>
        <begin position="228"/>
        <end position="260"/>
    </location>
</feature>
<dbReference type="SUPFAM" id="SSF56204">
    <property type="entry name" value="Hect, E3 ligase catalytic domain"/>
    <property type="match status" value="1"/>
</dbReference>
<evidence type="ECO:0000256" key="3">
    <source>
        <dbReference type="PROSITE-ProRule" id="PRU00104"/>
    </source>
</evidence>
<sequence>MEYRSSKSKERQSFNCGPKGRYKQEKKNVQINIGLMVPHGTDLKPLRGKTLPLFTDPEVAAPDLLKQAVQKMKTFNKDMDEGPYVLLYPDCSEVVHVPGSERPFKLAEYKKEIGKAYARITFFICLETHFRGVDGQEDTSDSDSEIVITSRNRAEFNRADTVVFEPQNQSTPKDKGEEMNITLRDIIANLSHPIDHERVSRFNISRANVWDGAVRGFKRTTYSETCDMLVKFTDDAGVFEEGIDTGGPRREFLTLLMKHLKDRPIFDGPEGHRFLVYNANAVREDEYYLAGKMIAVSIVHGGPGPHFLSEDLVHYLAGQPSFKATVNSITDEEIGKALQEIENAASVDALRECTMRHSTMLQTAGCLRHVATVEEKKDIVSDYLRWYIIDRNSSVIDRFRDGLSALQFLTALLQHPTLLAPVLTHSEKQLTALELESLFKPDLSPSGSNRRLKESQTLGYWADYLLDCEGL</sequence>
<feature type="region of interest" description="Disordered" evidence="4">
    <location>
        <begin position="1"/>
        <end position="21"/>
    </location>
</feature>
<dbReference type="GO" id="GO:0004842">
    <property type="term" value="F:ubiquitin-protein transferase activity"/>
    <property type="evidence" value="ECO:0007669"/>
    <property type="project" value="InterPro"/>
</dbReference>
<evidence type="ECO:0000313" key="6">
    <source>
        <dbReference type="EMBL" id="CBN80910.1"/>
    </source>
</evidence>
<feature type="compositionally biased region" description="Basic and acidic residues" evidence="4">
    <location>
        <begin position="1"/>
        <end position="12"/>
    </location>
</feature>
<evidence type="ECO:0000256" key="2">
    <source>
        <dbReference type="ARBA" id="ARBA00022786"/>
    </source>
</evidence>
<evidence type="ECO:0000256" key="4">
    <source>
        <dbReference type="SAM" id="MobiDB-lite"/>
    </source>
</evidence>
<keyword evidence="2 3" id="KW-0833">Ubl conjugation pathway</keyword>
<proteinExistence type="predicted"/>
<reference evidence="6" key="3">
    <citation type="journal article" date="2011" name="Mar. Genomics">
        <title>Comparative analysis of intronless genes in teleost fish genomes: Insights into their evolution and molecular function.</title>
        <authorList>
            <person name="Tine M."/>
            <person name="Kuhl H."/>
            <person name="Beck A."/>
            <person name="Bargelloni L."/>
            <person name="Reinhardt R."/>
        </authorList>
    </citation>
    <scope>NUCLEOTIDE SEQUENCE</scope>
</reference>
<dbReference type="AlphaFoldDB" id="E6ZFG0"/>
<comment type="caution">
    <text evidence="3">Lacks conserved residue(s) required for the propagation of feature annotation.</text>
</comment>
<dbReference type="Gene3D" id="3.90.1750.10">
    <property type="entry name" value="Hect, E3 ligase catalytic domains"/>
    <property type="match status" value="1"/>
</dbReference>
<evidence type="ECO:0000259" key="5">
    <source>
        <dbReference type="PROSITE" id="PS50237"/>
    </source>
</evidence>
<organism evidence="6">
    <name type="scientific">Dicentrarchus labrax</name>
    <name type="common">European seabass</name>
    <name type="synonym">Morone labrax</name>
    <dbReference type="NCBI Taxonomy" id="13489"/>
    <lineage>
        <taxon>Eukaryota</taxon>
        <taxon>Metazoa</taxon>
        <taxon>Chordata</taxon>
        <taxon>Craniata</taxon>
        <taxon>Vertebrata</taxon>
        <taxon>Euteleostomi</taxon>
        <taxon>Actinopterygii</taxon>
        <taxon>Neopterygii</taxon>
        <taxon>Teleostei</taxon>
        <taxon>Neoteleostei</taxon>
        <taxon>Acanthomorphata</taxon>
        <taxon>Eupercaria</taxon>
        <taxon>Moronidae</taxon>
        <taxon>Dicentrarchus</taxon>
    </lineage>
</organism>
<reference evidence="6" key="2">
    <citation type="journal article" date="2011" name="Genomics">
        <title>Directed sequencing and annotation of three Dicentrarchus labrax L. chromosomes by applying Sanger- and pyrosequencing technologies on pooled DNA of comparatively mapped BAC clones.</title>
        <authorList>
            <person name="Kuhl H."/>
            <person name="Tine M."/>
            <person name="Beck A."/>
            <person name="Timmermann B."/>
            <person name="Kodira C."/>
            <person name="Reinhardt R."/>
        </authorList>
    </citation>
    <scope>NUCLEOTIDE SEQUENCE</scope>
</reference>
<reference evidence="6" key="1">
    <citation type="journal article" date="2011" name="Comp. Biochem. Physiol. Part D Genomics Proteomics">
        <title>Analysis of single nucleotide polymorphisms in three chromosomes of European sea bass Dicentrarchus labrax.</title>
        <authorList>
            <person name="Kuhl H."/>
            <person name="Tine M."/>
            <person name="Hecht J."/>
            <person name="Knaust F."/>
            <person name="Reinhardt R."/>
        </authorList>
    </citation>
    <scope>NUCLEOTIDE SEQUENCE</scope>
</reference>